<name>A0A9N9R5U7_9NEOP</name>
<protein>
    <submittedName>
        <fullName evidence="2">Uncharacterized protein</fullName>
    </submittedName>
</protein>
<evidence type="ECO:0000256" key="1">
    <source>
        <dbReference type="SAM" id="MobiDB-lite"/>
    </source>
</evidence>
<proteinExistence type="predicted"/>
<reference evidence="2" key="2">
    <citation type="submission" date="2022-10" db="EMBL/GenBank/DDBJ databases">
        <authorList>
            <consortium name="ENA_rothamsted_submissions"/>
            <consortium name="culmorum"/>
            <person name="King R."/>
        </authorList>
    </citation>
    <scope>NUCLEOTIDE SEQUENCE</scope>
</reference>
<evidence type="ECO:0000313" key="3">
    <source>
        <dbReference type="Proteomes" id="UP001153714"/>
    </source>
</evidence>
<feature type="region of interest" description="Disordered" evidence="1">
    <location>
        <begin position="65"/>
        <end position="110"/>
    </location>
</feature>
<feature type="compositionally biased region" description="Acidic residues" evidence="1">
    <location>
        <begin position="66"/>
        <end position="79"/>
    </location>
</feature>
<dbReference type="Proteomes" id="UP001153714">
    <property type="component" value="Chromosome 20"/>
</dbReference>
<accession>A0A9N9R5U7</accession>
<gene>
    <name evidence="2" type="ORF">DIATSA_LOCUS7695</name>
</gene>
<organism evidence="2 3">
    <name type="scientific">Diatraea saccharalis</name>
    <name type="common">sugarcane borer</name>
    <dbReference type="NCBI Taxonomy" id="40085"/>
    <lineage>
        <taxon>Eukaryota</taxon>
        <taxon>Metazoa</taxon>
        <taxon>Ecdysozoa</taxon>
        <taxon>Arthropoda</taxon>
        <taxon>Hexapoda</taxon>
        <taxon>Insecta</taxon>
        <taxon>Pterygota</taxon>
        <taxon>Neoptera</taxon>
        <taxon>Endopterygota</taxon>
        <taxon>Lepidoptera</taxon>
        <taxon>Glossata</taxon>
        <taxon>Ditrysia</taxon>
        <taxon>Pyraloidea</taxon>
        <taxon>Crambidae</taxon>
        <taxon>Crambinae</taxon>
        <taxon>Diatraea</taxon>
    </lineage>
</organism>
<dbReference type="EMBL" id="OU893351">
    <property type="protein sequence ID" value="CAG9790003.1"/>
    <property type="molecule type" value="Genomic_DNA"/>
</dbReference>
<reference evidence="2" key="1">
    <citation type="submission" date="2021-12" db="EMBL/GenBank/DDBJ databases">
        <authorList>
            <person name="King R."/>
        </authorList>
    </citation>
    <scope>NUCLEOTIDE SEQUENCE</scope>
</reference>
<evidence type="ECO:0000313" key="2">
    <source>
        <dbReference type="EMBL" id="CAG9790003.1"/>
    </source>
</evidence>
<dbReference type="OrthoDB" id="7485926at2759"/>
<dbReference type="AlphaFoldDB" id="A0A9N9R5U7"/>
<sequence length="122" mass="13498">MACDIKCVIQVLVMLTIDKTSSQNNPFKSVPVTVKTYENETVLLPCYVDNTGMREQDIENLLANSDLEDFLPSDEDLDDPPYVAPQERTSSSSSEENSEDHVMTDMEVGATGEFGVMEVIVS</sequence>
<keyword evidence="3" id="KW-1185">Reference proteome</keyword>